<keyword evidence="1" id="KW-1133">Transmembrane helix</keyword>
<feature type="transmembrane region" description="Helical" evidence="1">
    <location>
        <begin position="37"/>
        <end position="56"/>
    </location>
</feature>
<evidence type="ECO:0008006" key="4">
    <source>
        <dbReference type="Google" id="ProtNLM"/>
    </source>
</evidence>
<accession>A0A1Y4PV52</accession>
<dbReference type="Proteomes" id="UP000196258">
    <property type="component" value="Unassembled WGS sequence"/>
</dbReference>
<name>A0A1Y4PV52_9FIRM</name>
<gene>
    <name evidence="2" type="ORF">B5E91_00105</name>
</gene>
<evidence type="ECO:0000313" key="2">
    <source>
        <dbReference type="EMBL" id="OUQ06366.1"/>
    </source>
</evidence>
<keyword evidence="1" id="KW-0472">Membrane</keyword>
<dbReference type="AlphaFoldDB" id="A0A1Y4PV52"/>
<dbReference type="RefSeq" id="WP_087253533.1">
    <property type="nucleotide sequence ID" value="NZ_CALURN010000015.1"/>
</dbReference>
<proteinExistence type="predicted"/>
<evidence type="ECO:0000313" key="3">
    <source>
        <dbReference type="Proteomes" id="UP000196258"/>
    </source>
</evidence>
<comment type="caution">
    <text evidence="2">The sequence shown here is derived from an EMBL/GenBank/DDBJ whole genome shotgun (WGS) entry which is preliminary data.</text>
</comment>
<sequence>MNNNELKEKIKKNLKEEIAISNIKNDLKTRTAKNKKITFTILSFCLILGLGIGIFIKANNSNNDLLQDTSAKLDIDVKAIEIDNLPEKFKFIENISIPKGYKLKDSYNTYIKSGKSTNEYDLLHDYVFYYQKDDNNTIKIAFSDVDKPIRDLFTNVGKHTLKLDDVELTICGNFHNYIVTFKHQDIYFDIDTTGITKNEILALSQSIIDNINKANISN</sequence>
<protein>
    <recommendedName>
        <fullName evidence="4">DUF4367 domain-containing protein</fullName>
    </recommendedName>
</protein>
<keyword evidence="1" id="KW-0812">Transmembrane</keyword>
<dbReference type="EMBL" id="NFLB01000001">
    <property type="protein sequence ID" value="OUQ06366.1"/>
    <property type="molecule type" value="Genomic_DNA"/>
</dbReference>
<organism evidence="2 3">
    <name type="scientific">Thomasclavelia spiroformis</name>
    <dbReference type="NCBI Taxonomy" id="29348"/>
    <lineage>
        <taxon>Bacteria</taxon>
        <taxon>Bacillati</taxon>
        <taxon>Bacillota</taxon>
        <taxon>Erysipelotrichia</taxon>
        <taxon>Erysipelotrichales</taxon>
        <taxon>Coprobacillaceae</taxon>
        <taxon>Thomasclavelia</taxon>
    </lineage>
</organism>
<reference evidence="3" key="1">
    <citation type="submission" date="2017-04" db="EMBL/GenBank/DDBJ databases">
        <title>Function of individual gut microbiota members based on whole genome sequencing of pure cultures obtained from chicken caecum.</title>
        <authorList>
            <person name="Medvecky M."/>
            <person name="Cejkova D."/>
            <person name="Polansky O."/>
            <person name="Karasova D."/>
            <person name="Kubasova T."/>
            <person name="Cizek A."/>
            <person name="Rychlik I."/>
        </authorList>
    </citation>
    <scope>NUCLEOTIDE SEQUENCE [LARGE SCALE GENOMIC DNA]</scope>
    <source>
        <strain evidence="3">An149</strain>
    </source>
</reference>
<evidence type="ECO:0000256" key="1">
    <source>
        <dbReference type="SAM" id="Phobius"/>
    </source>
</evidence>